<keyword evidence="4" id="KW-0223">Dioxygenase</keyword>
<dbReference type="Proteomes" id="UP000192936">
    <property type="component" value="Unassembled WGS sequence"/>
</dbReference>
<dbReference type="RefSeq" id="WP_085084998.1">
    <property type="nucleotide sequence ID" value="NZ_FXAK01000004.1"/>
</dbReference>
<sequence>MFSTQFKNTTAEEIAAAIETDGYFSCEGALTPEAIDRIFDEIGPLELQINSNRLTPVVNGLQTYFNQYLAASRTAFDLVTDERNIALCDMLLGDGHRIGSKRIYTTRAGHRMQWHTDNKNLKSTKQDMAGLIFIYYLTEPNGGEFQFIRGSHRWSMDIASSDLTDEYVEKNHAKDIVSFAVPRGSVIIYNTYGVHRARPITARGMSRTSLFFQVNKNPEDAERMYLDASMLGGIDERTAWFLGIGQPATFESWPFTSPQTLTIREHAMLHNLMQDIMAKIGQRADAEERMAMLEDLAAQFREKSR</sequence>
<reference evidence="4 5" key="1">
    <citation type="submission" date="2017-04" db="EMBL/GenBank/DDBJ databases">
        <authorList>
            <person name="Afonso C.L."/>
            <person name="Miller P.J."/>
            <person name="Scott M.A."/>
            <person name="Spackman E."/>
            <person name="Goraichik I."/>
            <person name="Dimitrov K.M."/>
            <person name="Suarez D.L."/>
            <person name="Swayne D.E."/>
        </authorList>
    </citation>
    <scope>NUCLEOTIDE SEQUENCE [LARGE SCALE GENOMIC DNA]</scope>
    <source>
        <strain evidence="4 5">A2P</strain>
    </source>
</reference>
<gene>
    <name evidence="4" type="ORF">SAMN02982917_2114</name>
</gene>
<dbReference type="InterPro" id="IPR005123">
    <property type="entry name" value="Oxoglu/Fe-dep_dioxygenase_dom"/>
</dbReference>
<dbReference type="GO" id="GO:0016706">
    <property type="term" value="F:2-oxoglutarate-dependent dioxygenase activity"/>
    <property type="evidence" value="ECO:0007669"/>
    <property type="project" value="UniProtKB-ARBA"/>
</dbReference>
<proteinExistence type="inferred from homology"/>
<feature type="domain" description="Fe2OG dioxygenase" evidence="3">
    <location>
        <begin position="94"/>
        <end position="216"/>
    </location>
</feature>
<keyword evidence="2" id="KW-0479">Metal-binding</keyword>
<dbReference type="AlphaFoldDB" id="A0A1X7EY00"/>
<dbReference type="PROSITE" id="PS51471">
    <property type="entry name" value="FE2OG_OXY"/>
    <property type="match status" value="1"/>
</dbReference>
<dbReference type="PANTHER" id="PTHR20883:SF48">
    <property type="entry name" value="ECTOINE DIOXYGENASE"/>
    <property type="match status" value="1"/>
</dbReference>
<comment type="cofactor">
    <cofactor evidence="1">
        <name>Fe(2+)</name>
        <dbReference type="ChEBI" id="CHEBI:29033"/>
    </cofactor>
</comment>
<evidence type="ECO:0000256" key="2">
    <source>
        <dbReference type="RuleBase" id="RU003682"/>
    </source>
</evidence>
<evidence type="ECO:0000313" key="5">
    <source>
        <dbReference type="Proteomes" id="UP000192936"/>
    </source>
</evidence>
<name>A0A1X7EY00_9PROT</name>
<keyword evidence="2" id="KW-0560">Oxidoreductase</keyword>
<dbReference type="SUPFAM" id="SSF51197">
    <property type="entry name" value="Clavaminate synthase-like"/>
    <property type="match status" value="1"/>
</dbReference>
<organism evidence="4 5">
    <name type="scientific">Azospirillum oryzae</name>
    <dbReference type="NCBI Taxonomy" id="286727"/>
    <lineage>
        <taxon>Bacteria</taxon>
        <taxon>Pseudomonadati</taxon>
        <taxon>Pseudomonadota</taxon>
        <taxon>Alphaproteobacteria</taxon>
        <taxon>Rhodospirillales</taxon>
        <taxon>Azospirillaceae</taxon>
        <taxon>Azospirillum</taxon>
    </lineage>
</organism>
<evidence type="ECO:0000259" key="3">
    <source>
        <dbReference type="PROSITE" id="PS51471"/>
    </source>
</evidence>
<accession>A0A1X7EY00</accession>
<dbReference type="Pfam" id="PF05721">
    <property type="entry name" value="PhyH"/>
    <property type="match status" value="1"/>
</dbReference>
<comment type="similarity">
    <text evidence="2">Belongs to the iron/ascorbate-dependent oxidoreductase family.</text>
</comment>
<protein>
    <submittedName>
        <fullName evidence="4">Ectoine hydroxylase-related dioxygenase, phytanoyl-CoA dioxygenase (PhyH) family</fullName>
    </submittedName>
</protein>
<evidence type="ECO:0000313" key="4">
    <source>
        <dbReference type="EMBL" id="SMF42294.1"/>
    </source>
</evidence>
<keyword evidence="2" id="KW-0408">Iron</keyword>
<dbReference type="STRING" id="286727.SAMN02982917_2114"/>
<dbReference type="OrthoDB" id="547161at2"/>
<dbReference type="PANTHER" id="PTHR20883">
    <property type="entry name" value="PHYTANOYL-COA DIOXYGENASE DOMAIN CONTAINING 1"/>
    <property type="match status" value="1"/>
</dbReference>
<dbReference type="InterPro" id="IPR008775">
    <property type="entry name" value="Phytyl_CoA_dOase-like"/>
</dbReference>
<evidence type="ECO:0000256" key="1">
    <source>
        <dbReference type="ARBA" id="ARBA00001954"/>
    </source>
</evidence>
<dbReference type="Gene3D" id="2.60.120.620">
    <property type="entry name" value="q2cbj1_9rhob like domain"/>
    <property type="match status" value="1"/>
</dbReference>
<dbReference type="GO" id="GO:0005506">
    <property type="term" value="F:iron ion binding"/>
    <property type="evidence" value="ECO:0007669"/>
    <property type="project" value="UniProtKB-ARBA"/>
</dbReference>
<dbReference type="EMBL" id="FXAK01000004">
    <property type="protein sequence ID" value="SMF42294.1"/>
    <property type="molecule type" value="Genomic_DNA"/>
</dbReference>